<proteinExistence type="inferred from homology"/>
<evidence type="ECO:0000256" key="5">
    <source>
        <dbReference type="SAM" id="MobiDB-lite"/>
    </source>
</evidence>
<evidence type="ECO:0000256" key="1">
    <source>
        <dbReference type="ARBA" id="ARBA00004613"/>
    </source>
</evidence>
<dbReference type="Proteomes" id="UP001233172">
    <property type="component" value="Unassembled WGS sequence"/>
</dbReference>
<evidence type="ECO:0000313" key="7">
    <source>
        <dbReference type="Proteomes" id="UP001233172"/>
    </source>
</evidence>
<dbReference type="GO" id="GO:0005576">
    <property type="term" value="C:extracellular region"/>
    <property type="evidence" value="ECO:0007669"/>
    <property type="project" value="UniProtKB-SubCell"/>
</dbReference>
<evidence type="ECO:0000313" key="6">
    <source>
        <dbReference type="EMBL" id="KAK0039982.1"/>
    </source>
</evidence>
<comment type="similarity">
    <text evidence="2">Belongs to the IL-17 family.</text>
</comment>
<dbReference type="Gene3D" id="2.10.90.10">
    <property type="entry name" value="Cystine-knot cytokines"/>
    <property type="match status" value="1"/>
</dbReference>
<reference evidence="6" key="2">
    <citation type="submission" date="2023-04" db="EMBL/GenBank/DDBJ databases">
        <authorList>
            <person name="Bu L."/>
            <person name="Lu L."/>
            <person name="Laidemitt M.R."/>
            <person name="Zhang S.M."/>
            <person name="Mutuku M."/>
            <person name="Mkoji G."/>
            <person name="Steinauer M."/>
            <person name="Loker E.S."/>
        </authorList>
    </citation>
    <scope>NUCLEOTIDE SEQUENCE</scope>
    <source>
        <strain evidence="6">KasaAsao</strain>
        <tissue evidence="6">Whole Snail</tissue>
    </source>
</reference>
<sequence>IVTLVSANPVAKGHATPIDHTCGIKAYNGIKERLLMNADVFDSLYRLHTFAAASAIETYNRTADIYTCGTDCKKRKESLPHGGETCPSVPVGNVDKNRVPCVMEEVRCACQTCKFPKDFGENKTYTCRPIYHYVPVMRGDHTLPKEKWTQYLEPLIVGCKCVPHAQEGTKQKPDKCLVTKKLKCPKGCKKQGGKCTNCRRSKKQTKETKSTQRG</sequence>
<dbReference type="InterPro" id="IPR010345">
    <property type="entry name" value="IL-17_fam"/>
</dbReference>
<keyword evidence="7" id="KW-1185">Reference proteome</keyword>
<evidence type="ECO:0000256" key="4">
    <source>
        <dbReference type="ARBA" id="ARBA00022729"/>
    </source>
</evidence>
<dbReference type="AlphaFoldDB" id="A0AAD8AQB8"/>
<dbReference type="Pfam" id="PF06083">
    <property type="entry name" value="IL17"/>
    <property type="match status" value="1"/>
</dbReference>
<name>A0AAD8AQB8_BIOPF</name>
<dbReference type="InterPro" id="IPR029034">
    <property type="entry name" value="Cystine-knot_cytokine"/>
</dbReference>
<comment type="caution">
    <text evidence="6">The sequence shown here is derived from an EMBL/GenBank/DDBJ whole genome shotgun (WGS) entry which is preliminary data.</text>
</comment>
<evidence type="ECO:0000256" key="2">
    <source>
        <dbReference type="ARBA" id="ARBA00007236"/>
    </source>
</evidence>
<organism evidence="6 7">
    <name type="scientific">Biomphalaria pfeifferi</name>
    <name type="common">Bloodfluke planorb</name>
    <name type="synonym">Freshwater snail</name>
    <dbReference type="NCBI Taxonomy" id="112525"/>
    <lineage>
        <taxon>Eukaryota</taxon>
        <taxon>Metazoa</taxon>
        <taxon>Spiralia</taxon>
        <taxon>Lophotrochozoa</taxon>
        <taxon>Mollusca</taxon>
        <taxon>Gastropoda</taxon>
        <taxon>Heterobranchia</taxon>
        <taxon>Euthyneura</taxon>
        <taxon>Panpulmonata</taxon>
        <taxon>Hygrophila</taxon>
        <taxon>Lymnaeoidea</taxon>
        <taxon>Planorbidae</taxon>
        <taxon>Biomphalaria</taxon>
    </lineage>
</organism>
<dbReference type="SUPFAM" id="SSF57501">
    <property type="entry name" value="Cystine-knot cytokines"/>
    <property type="match status" value="1"/>
</dbReference>
<reference evidence="6" key="1">
    <citation type="journal article" date="2023" name="PLoS Negl. Trop. Dis.">
        <title>A genome sequence for Biomphalaria pfeifferi, the major vector snail for the human-infecting parasite Schistosoma mansoni.</title>
        <authorList>
            <person name="Bu L."/>
            <person name="Lu L."/>
            <person name="Laidemitt M.R."/>
            <person name="Zhang S.M."/>
            <person name="Mutuku M."/>
            <person name="Mkoji G."/>
            <person name="Steinauer M."/>
            <person name="Loker E.S."/>
        </authorList>
    </citation>
    <scope>NUCLEOTIDE SEQUENCE</scope>
    <source>
        <strain evidence="6">KasaAsao</strain>
    </source>
</reference>
<keyword evidence="3" id="KW-0964">Secreted</keyword>
<feature type="compositionally biased region" description="Basic residues" evidence="5">
    <location>
        <begin position="187"/>
        <end position="203"/>
    </location>
</feature>
<keyword evidence="4" id="KW-0732">Signal</keyword>
<accession>A0AAD8AQB8</accession>
<feature type="non-terminal residue" evidence="6">
    <location>
        <position position="1"/>
    </location>
</feature>
<feature type="region of interest" description="Disordered" evidence="5">
    <location>
        <begin position="187"/>
        <end position="214"/>
    </location>
</feature>
<dbReference type="EMBL" id="JASAOG010000368">
    <property type="protein sequence ID" value="KAK0039982.1"/>
    <property type="molecule type" value="Genomic_DNA"/>
</dbReference>
<protein>
    <submittedName>
        <fullName evidence="6">Interleukin 17-like protein</fullName>
    </submittedName>
</protein>
<feature type="compositionally biased region" description="Basic and acidic residues" evidence="5">
    <location>
        <begin position="204"/>
        <end position="214"/>
    </location>
</feature>
<comment type="subcellular location">
    <subcellularLocation>
        <location evidence="1">Secreted</location>
    </subcellularLocation>
</comment>
<evidence type="ECO:0000256" key="3">
    <source>
        <dbReference type="ARBA" id="ARBA00022525"/>
    </source>
</evidence>
<gene>
    <name evidence="6" type="ORF">Bpfe_030585</name>
</gene>
<dbReference type="GO" id="GO:0005125">
    <property type="term" value="F:cytokine activity"/>
    <property type="evidence" value="ECO:0007669"/>
    <property type="project" value="InterPro"/>
</dbReference>